<dbReference type="InterPro" id="IPR000847">
    <property type="entry name" value="LysR_HTH_N"/>
</dbReference>
<dbReference type="PANTHER" id="PTHR30419">
    <property type="entry name" value="HTH-TYPE TRANSCRIPTIONAL REGULATOR YBHD"/>
    <property type="match status" value="1"/>
</dbReference>
<evidence type="ECO:0000256" key="4">
    <source>
        <dbReference type="ARBA" id="ARBA00023163"/>
    </source>
</evidence>
<keyword evidence="2" id="KW-0805">Transcription regulation</keyword>
<protein>
    <submittedName>
        <fullName evidence="6">LysR family transcriptional regulator</fullName>
    </submittedName>
</protein>
<dbReference type="EMBL" id="JAYMFH010000001">
    <property type="protein sequence ID" value="MEC4293938.1"/>
    <property type="molecule type" value="Genomic_DNA"/>
</dbReference>
<gene>
    <name evidence="6" type="ORF">VJ920_01275</name>
</gene>
<dbReference type="InterPro" id="IPR050950">
    <property type="entry name" value="HTH-type_LysR_regulators"/>
</dbReference>
<dbReference type="PROSITE" id="PS50931">
    <property type="entry name" value="HTH_LYSR"/>
    <property type="match status" value="1"/>
</dbReference>
<dbReference type="SUPFAM" id="SSF46785">
    <property type="entry name" value="Winged helix' DNA-binding domain"/>
    <property type="match status" value="1"/>
</dbReference>
<dbReference type="PRINTS" id="PR00039">
    <property type="entry name" value="HTHLYSR"/>
</dbReference>
<dbReference type="Gene3D" id="1.10.10.10">
    <property type="entry name" value="Winged helix-like DNA-binding domain superfamily/Winged helix DNA-binding domain"/>
    <property type="match status" value="1"/>
</dbReference>
<dbReference type="Proteomes" id="UP001343724">
    <property type="component" value="Unassembled WGS sequence"/>
</dbReference>
<comment type="similarity">
    <text evidence="1">Belongs to the LysR transcriptional regulatory family.</text>
</comment>
<evidence type="ECO:0000256" key="1">
    <source>
        <dbReference type="ARBA" id="ARBA00009437"/>
    </source>
</evidence>
<dbReference type="InterPro" id="IPR005119">
    <property type="entry name" value="LysR_subst-bd"/>
</dbReference>
<keyword evidence="7" id="KW-1185">Reference proteome</keyword>
<evidence type="ECO:0000256" key="2">
    <source>
        <dbReference type="ARBA" id="ARBA00023015"/>
    </source>
</evidence>
<dbReference type="SUPFAM" id="SSF53850">
    <property type="entry name" value="Periplasmic binding protein-like II"/>
    <property type="match status" value="1"/>
</dbReference>
<accession>A0ABU6IW40</accession>
<keyword evidence="4" id="KW-0804">Transcription</keyword>
<proteinExistence type="inferred from homology"/>
<dbReference type="Pfam" id="PF00126">
    <property type="entry name" value="HTH_1"/>
    <property type="match status" value="1"/>
</dbReference>
<keyword evidence="3" id="KW-0238">DNA-binding</keyword>
<dbReference type="Gene3D" id="3.40.190.290">
    <property type="match status" value="1"/>
</dbReference>
<sequence length="306" mass="34829">MELQNLEAFCVVYEEGSISKAAKKLFMSQQGLSKAIIKLEKEFSKPLFTRSNKGVVPTDYARALYPKASRLSAILNSIEDDSSLPEREELHIAATSGFLMSVGLEFINEFERDHSTIELRLEECSDQRVAEQVDSGSAEVGFMAGPIDYEKYRGELFLRLRHVAVISERDTLARKESLTWKDLDDEAIALMSRSHAPYDLILSQMLKEGAAPKRLIETSEGYLGFDLASKNQAICISTDLHASKWARGDVRIIPIYDDYYSWDVSLITCRREKPGNAAQSFIDYALQWIKQHRNERFTWEHTVDCP</sequence>
<dbReference type="PANTHER" id="PTHR30419:SF8">
    <property type="entry name" value="NITROGEN ASSIMILATION TRANSCRIPTIONAL ACTIVATOR-RELATED"/>
    <property type="match status" value="1"/>
</dbReference>
<dbReference type="CDD" id="cd05466">
    <property type="entry name" value="PBP2_LTTR_substrate"/>
    <property type="match status" value="1"/>
</dbReference>
<dbReference type="InterPro" id="IPR036388">
    <property type="entry name" value="WH-like_DNA-bd_sf"/>
</dbReference>
<name>A0ABU6IW40_9ACTN</name>
<evidence type="ECO:0000313" key="6">
    <source>
        <dbReference type="EMBL" id="MEC4293938.1"/>
    </source>
</evidence>
<evidence type="ECO:0000313" key="7">
    <source>
        <dbReference type="Proteomes" id="UP001343724"/>
    </source>
</evidence>
<reference evidence="6 7" key="1">
    <citation type="submission" date="2024-01" db="EMBL/GenBank/DDBJ databases">
        <title>novel species in genus Adlercreutzia.</title>
        <authorList>
            <person name="Liu X."/>
        </authorList>
    </citation>
    <scope>NUCLEOTIDE SEQUENCE [LARGE SCALE GENOMIC DNA]</scope>
    <source>
        <strain evidence="6 7">R22</strain>
    </source>
</reference>
<dbReference type="RefSeq" id="WP_326454200.1">
    <property type="nucleotide sequence ID" value="NZ_JAYMFH010000001.1"/>
</dbReference>
<dbReference type="InterPro" id="IPR036390">
    <property type="entry name" value="WH_DNA-bd_sf"/>
</dbReference>
<dbReference type="Pfam" id="PF03466">
    <property type="entry name" value="LysR_substrate"/>
    <property type="match status" value="1"/>
</dbReference>
<comment type="caution">
    <text evidence="6">The sequence shown here is derived from an EMBL/GenBank/DDBJ whole genome shotgun (WGS) entry which is preliminary data.</text>
</comment>
<evidence type="ECO:0000259" key="5">
    <source>
        <dbReference type="PROSITE" id="PS50931"/>
    </source>
</evidence>
<evidence type="ECO:0000256" key="3">
    <source>
        <dbReference type="ARBA" id="ARBA00023125"/>
    </source>
</evidence>
<feature type="domain" description="HTH lysR-type" evidence="5">
    <location>
        <begin position="1"/>
        <end position="58"/>
    </location>
</feature>
<organism evidence="6 7">
    <name type="scientific">Adlercreutzia shanghongiae</name>
    <dbReference type="NCBI Taxonomy" id="3111773"/>
    <lineage>
        <taxon>Bacteria</taxon>
        <taxon>Bacillati</taxon>
        <taxon>Actinomycetota</taxon>
        <taxon>Coriobacteriia</taxon>
        <taxon>Eggerthellales</taxon>
        <taxon>Eggerthellaceae</taxon>
        <taxon>Adlercreutzia</taxon>
    </lineage>
</organism>